<gene>
    <name evidence="6" type="ORF">Vafri_20410</name>
</gene>
<accession>A0A8J4BQ58</accession>
<dbReference type="InterPro" id="IPR009288">
    <property type="entry name" value="AIG2-like_dom"/>
</dbReference>
<proteinExistence type="inferred from homology"/>
<evidence type="ECO:0000256" key="1">
    <source>
        <dbReference type="ARBA" id="ARBA00002782"/>
    </source>
</evidence>
<feature type="domain" description="Gamma-glutamylcyclotransferase AIG2-like" evidence="5">
    <location>
        <begin position="6"/>
        <end position="117"/>
    </location>
</feature>
<evidence type="ECO:0000259" key="5">
    <source>
        <dbReference type="Pfam" id="PF06094"/>
    </source>
</evidence>
<evidence type="ECO:0000313" key="6">
    <source>
        <dbReference type="EMBL" id="GIL67020.1"/>
    </source>
</evidence>
<dbReference type="GO" id="GO:0016740">
    <property type="term" value="F:transferase activity"/>
    <property type="evidence" value="ECO:0007669"/>
    <property type="project" value="UniProtKB-KW"/>
</dbReference>
<sequence>MPGNAFVYGTLMADEVVKVLIKRVPTSKPAALKGYTRYQVKGQVFPAIVPSTAESKVQGKVLMDLSDKELEVLDVYESEEYYRATVMPILEDGSEIQADVYVWKDQYRHLLLDEEWSFEQFMREHHDDYLDMTRKFAEEELTEVNPAGAHPEGDLE</sequence>
<reference evidence="6" key="1">
    <citation type="journal article" date="2021" name="Proc. Natl. Acad. Sci. U.S.A.">
        <title>Three genomes in the algal genus Volvox reveal the fate of a haploid sex-determining region after a transition to homothallism.</title>
        <authorList>
            <person name="Yamamoto K."/>
            <person name="Hamaji T."/>
            <person name="Kawai-Toyooka H."/>
            <person name="Matsuzaki R."/>
            <person name="Takahashi F."/>
            <person name="Nishimura Y."/>
            <person name="Kawachi M."/>
            <person name="Noguchi H."/>
            <person name="Minakuchi Y."/>
            <person name="Umen J.G."/>
            <person name="Toyoda A."/>
            <person name="Nozaki H."/>
        </authorList>
    </citation>
    <scope>NUCLEOTIDE SEQUENCE</scope>
    <source>
        <strain evidence="6">NIES-3780</strain>
    </source>
</reference>
<dbReference type="InterPro" id="IPR045038">
    <property type="entry name" value="AIG2-like"/>
</dbReference>
<dbReference type="SUPFAM" id="SSF110857">
    <property type="entry name" value="Gamma-glutamyl cyclotransferase-like"/>
    <property type="match status" value="1"/>
</dbReference>
<evidence type="ECO:0000256" key="4">
    <source>
        <dbReference type="ARBA" id="ARBA00030602"/>
    </source>
</evidence>
<evidence type="ECO:0000313" key="7">
    <source>
        <dbReference type="Proteomes" id="UP000747399"/>
    </source>
</evidence>
<dbReference type="Pfam" id="PF06094">
    <property type="entry name" value="GGACT"/>
    <property type="match status" value="1"/>
</dbReference>
<keyword evidence="3" id="KW-0808">Transferase</keyword>
<dbReference type="InterPro" id="IPR036568">
    <property type="entry name" value="GGCT-like_sf"/>
</dbReference>
<keyword evidence="7" id="KW-1185">Reference proteome</keyword>
<dbReference type="PANTHER" id="PTHR31544">
    <property type="entry name" value="AIG2-LIKE PROTEIN D"/>
    <property type="match status" value="1"/>
</dbReference>
<dbReference type="CDD" id="cd06661">
    <property type="entry name" value="GGCT_like"/>
    <property type="match status" value="1"/>
</dbReference>
<protein>
    <recommendedName>
        <fullName evidence="4">Putative gamma-glutamylcyclotransferase</fullName>
    </recommendedName>
</protein>
<comment type="caution">
    <text evidence="6">The sequence shown here is derived from an EMBL/GenBank/DDBJ whole genome shotgun (WGS) entry which is preliminary data.</text>
</comment>
<dbReference type="PANTHER" id="PTHR31544:SF2">
    <property type="entry name" value="AIG2-LIKE PROTEIN D"/>
    <property type="match status" value="1"/>
</dbReference>
<evidence type="ECO:0000256" key="2">
    <source>
        <dbReference type="ARBA" id="ARBA00008861"/>
    </source>
</evidence>
<dbReference type="Gene3D" id="3.10.490.10">
    <property type="entry name" value="Gamma-glutamyl cyclotransferase-like"/>
    <property type="match status" value="1"/>
</dbReference>
<name>A0A8J4BQ58_9CHLO</name>
<organism evidence="6 7">
    <name type="scientific">Volvox africanus</name>
    <dbReference type="NCBI Taxonomy" id="51714"/>
    <lineage>
        <taxon>Eukaryota</taxon>
        <taxon>Viridiplantae</taxon>
        <taxon>Chlorophyta</taxon>
        <taxon>core chlorophytes</taxon>
        <taxon>Chlorophyceae</taxon>
        <taxon>CS clade</taxon>
        <taxon>Chlamydomonadales</taxon>
        <taxon>Volvocaceae</taxon>
        <taxon>Volvox</taxon>
    </lineage>
</organism>
<dbReference type="EMBL" id="BNCO01000093">
    <property type="protein sequence ID" value="GIL67020.1"/>
    <property type="molecule type" value="Genomic_DNA"/>
</dbReference>
<comment type="function">
    <text evidence="1">Putative gamma-glutamylcyclotransferase.</text>
</comment>
<dbReference type="Proteomes" id="UP000747399">
    <property type="component" value="Unassembled WGS sequence"/>
</dbReference>
<comment type="similarity">
    <text evidence="2">Belongs to the gamma-glutamylcyclotransferase family.</text>
</comment>
<dbReference type="AlphaFoldDB" id="A0A8J4BQ58"/>
<evidence type="ECO:0000256" key="3">
    <source>
        <dbReference type="ARBA" id="ARBA00022679"/>
    </source>
</evidence>
<dbReference type="InterPro" id="IPR013024">
    <property type="entry name" value="GGCT-like"/>
</dbReference>